<dbReference type="PANTHER" id="PTHR21193:SF3">
    <property type="entry name" value="OXIDOREDUCTASE-LIKE DOMAIN-CONTAINING PROTEIN 1"/>
    <property type="match status" value="1"/>
</dbReference>
<evidence type="ECO:0000313" key="4">
    <source>
        <dbReference type="EMBL" id="QBQ36683.1"/>
    </source>
</evidence>
<dbReference type="Proteomes" id="UP000619512">
    <property type="component" value="Unassembled WGS sequence"/>
</dbReference>
<feature type="region of interest" description="Disordered" evidence="1">
    <location>
        <begin position="1"/>
        <end position="26"/>
    </location>
</feature>
<dbReference type="EMBL" id="BMWW01000001">
    <property type="protein sequence ID" value="GGY73546.1"/>
    <property type="molecule type" value="Genomic_DNA"/>
</dbReference>
<feature type="domain" description="Oxidoreductase-like" evidence="2">
    <location>
        <begin position="18"/>
        <end position="54"/>
    </location>
</feature>
<dbReference type="PANTHER" id="PTHR21193">
    <property type="entry name" value="OXIDOREDUCTASE-LIKE DOMAIN-CONTAINING PROTEIN 1"/>
    <property type="match status" value="1"/>
</dbReference>
<evidence type="ECO:0000313" key="3">
    <source>
        <dbReference type="EMBL" id="GGY73546.1"/>
    </source>
</evidence>
<feature type="compositionally biased region" description="Pro residues" evidence="1">
    <location>
        <begin position="14"/>
        <end position="23"/>
    </location>
</feature>
<organism evidence="3 6">
    <name type="scientific">Pseudoduganella plicata</name>
    <dbReference type="NCBI Taxonomy" id="321984"/>
    <lineage>
        <taxon>Bacteria</taxon>
        <taxon>Pseudomonadati</taxon>
        <taxon>Pseudomonadota</taxon>
        <taxon>Betaproteobacteria</taxon>
        <taxon>Burkholderiales</taxon>
        <taxon>Oxalobacteraceae</taxon>
        <taxon>Telluria group</taxon>
        <taxon>Pseudoduganella</taxon>
    </lineage>
</organism>
<sequence length="61" mass="6485">MSNVGSTIATPAADPQPVPPAPPDPEDCCRSGCAVCVFDLYNEALERYEAALAAWLARHPE</sequence>
<dbReference type="AlphaFoldDB" id="A0A4P7BES6"/>
<evidence type="ECO:0000256" key="1">
    <source>
        <dbReference type="SAM" id="MobiDB-lite"/>
    </source>
</evidence>
<keyword evidence="5" id="KW-1185">Reference proteome</keyword>
<evidence type="ECO:0000259" key="2">
    <source>
        <dbReference type="Pfam" id="PF09791"/>
    </source>
</evidence>
<dbReference type="InterPro" id="IPR039251">
    <property type="entry name" value="OXLD1"/>
</dbReference>
<accession>A0A4P7BES6</accession>
<dbReference type="EMBL" id="CP038026">
    <property type="protein sequence ID" value="QBQ36683.1"/>
    <property type="molecule type" value="Genomic_DNA"/>
</dbReference>
<reference evidence="3" key="1">
    <citation type="journal article" date="2014" name="Int. J. Syst. Evol. Microbiol.">
        <title>Complete genome sequence of Corynebacterium casei LMG S-19264T (=DSM 44701T), isolated from a smear-ripened cheese.</title>
        <authorList>
            <consortium name="US DOE Joint Genome Institute (JGI-PGF)"/>
            <person name="Walter F."/>
            <person name="Albersmeier A."/>
            <person name="Kalinowski J."/>
            <person name="Ruckert C."/>
        </authorList>
    </citation>
    <scope>NUCLEOTIDE SEQUENCE</scope>
    <source>
        <strain evidence="3">KCTC 12344</strain>
    </source>
</reference>
<reference evidence="3" key="3">
    <citation type="submission" date="2022-12" db="EMBL/GenBank/DDBJ databases">
        <authorList>
            <person name="Sun Q."/>
            <person name="Kim S."/>
        </authorList>
    </citation>
    <scope>NUCLEOTIDE SEQUENCE</scope>
    <source>
        <strain evidence="3">KCTC 12344</strain>
    </source>
</reference>
<dbReference type="Pfam" id="PF09791">
    <property type="entry name" value="Oxidored-like"/>
    <property type="match status" value="1"/>
</dbReference>
<protein>
    <recommendedName>
        <fullName evidence="2">Oxidoreductase-like domain-containing protein</fullName>
    </recommendedName>
</protein>
<dbReference type="InterPro" id="IPR019180">
    <property type="entry name" value="Oxidoreductase-like_N"/>
</dbReference>
<gene>
    <name evidence="4" type="ORF">E1742_11290</name>
    <name evidence="3" type="ORF">GCM10007388_02130</name>
</gene>
<dbReference type="Proteomes" id="UP000294359">
    <property type="component" value="Chromosome"/>
</dbReference>
<evidence type="ECO:0000313" key="6">
    <source>
        <dbReference type="Proteomes" id="UP000619512"/>
    </source>
</evidence>
<evidence type="ECO:0000313" key="5">
    <source>
        <dbReference type="Proteomes" id="UP000294359"/>
    </source>
</evidence>
<proteinExistence type="predicted"/>
<reference evidence="4 5" key="2">
    <citation type="submission" date="2019-03" db="EMBL/GenBank/DDBJ databases">
        <title>Draft Genome Sequences of Six Type Strains of the Genus Massilia.</title>
        <authorList>
            <person name="Miess H."/>
            <person name="Frediansyhah A."/>
            <person name="Gross H."/>
        </authorList>
    </citation>
    <scope>NUCLEOTIDE SEQUENCE [LARGE SCALE GENOMIC DNA]</scope>
    <source>
        <strain evidence="4 5">DSM 17505</strain>
    </source>
</reference>
<name>A0A4P7BES6_9BURK</name>